<dbReference type="EMBL" id="NOZQ01000197">
    <property type="protein sequence ID" value="OYD14228.1"/>
    <property type="molecule type" value="Genomic_DNA"/>
</dbReference>
<reference evidence="1 2" key="1">
    <citation type="submission" date="2017-07" db="EMBL/GenBank/DDBJ databases">
        <title>Recovery of genomes from metagenomes via a dereplication, aggregation, and scoring strategy.</title>
        <authorList>
            <person name="Sieber C.M."/>
            <person name="Probst A.J."/>
            <person name="Sharrar A."/>
            <person name="Thomas B.C."/>
            <person name="Hess M."/>
            <person name="Tringe S.G."/>
            <person name="Banfield J.F."/>
        </authorList>
    </citation>
    <scope>NUCLEOTIDE SEQUENCE [LARGE SCALE GENOMIC DNA]</scope>
    <source>
        <strain evidence="1">JGI_Cruoil_03_44_89</strain>
    </source>
</reference>
<comment type="caution">
    <text evidence="1">The sequence shown here is derived from an EMBL/GenBank/DDBJ whole genome shotgun (WGS) entry which is preliminary data.</text>
</comment>
<name>A0A235BPI1_UNCW3</name>
<organism evidence="1 2">
    <name type="scientific">candidate division WOR-3 bacterium JGI_Cruoil_03_44_89</name>
    <dbReference type="NCBI Taxonomy" id="1973748"/>
    <lineage>
        <taxon>Bacteria</taxon>
        <taxon>Bacteria division WOR-3</taxon>
    </lineage>
</organism>
<gene>
    <name evidence="1" type="ORF">CH333_08530</name>
</gene>
<protein>
    <submittedName>
        <fullName evidence="1">Uncharacterized protein</fullName>
    </submittedName>
</protein>
<dbReference type="Proteomes" id="UP000215215">
    <property type="component" value="Unassembled WGS sequence"/>
</dbReference>
<evidence type="ECO:0000313" key="2">
    <source>
        <dbReference type="Proteomes" id="UP000215215"/>
    </source>
</evidence>
<dbReference type="AlphaFoldDB" id="A0A235BPI1"/>
<proteinExistence type="predicted"/>
<accession>A0A235BPI1</accession>
<evidence type="ECO:0000313" key="1">
    <source>
        <dbReference type="EMBL" id="OYD14228.1"/>
    </source>
</evidence>
<sequence>MIGVRLFVDTVELKNKETAKILSEGEYLVVLSGAEVSLFSKVGEILPEMEREILRRPARKTHYKI</sequence>